<proteinExistence type="predicted"/>
<keyword evidence="2" id="KW-1185">Reference proteome</keyword>
<evidence type="ECO:0000313" key="2">
    <source>
        <dbReference type="Proteomes" id="UP000823775"/>
    </source>
</evidence>
<gene>
    <name evidence="1" type="ORF">HAX54_006874</name>
</gene>
<dbReference type="EMBL" id="JACEIK010001353">
    <property type="protein sequence ID" value="MCD7468539.1"/>
    <property type="molecule type" value="Genomic_DNA"/>
</dbReference>
<comment type="caution">
    <text evidence="1">The sequence shown here is derived from an EMBL/GenBank/DDBJ whole genome shotgun (WGS) entry which is preliminary data.</text>
</comment>
<protein>
    <submittedName>
        <fullName evidence="1">Uncharacterized protein</fullName>
    </submittedName>
</protein>
<reference evidence="1 2" key="1">
    <citation type="journal article" date="2021" name="BMC Genomics">
        <title>Datura genome reveals duplications of psychoactive alkaloid biosynthetic genes and high mutation rate following tissue culture.</title>
        <authorList>
            <person name="Rajewski A."/>
            <person name="Carter-House D."/>
            <person name="Stajich J."/>
            <person name="Litt A."/>
        </authorList>
    </citation>
    <scope>NUCLEOTIDE SEQUENCE [LARGE SCALE GENOMIC DNA]</scope>
    <source>
        <strain evidence="1">AR-01</strain>
    </source>
</reference>
<dbReference type="Proteomes" id="UP000823775">
    <property type="component" value="Unassembled WGS sequence"/>
</dbReference>
<name>A0ABS8TAU1_DATST</name>
<feature type="non-terminal residue" evidence="1">
    <location>
        <position position="1"/>
    </location>
</feature>
<evidence type="ECO:0000313" key="1">
    <source>
        <dbReference type="EMBL" id="MCD7468539.1"/>
    </source>
</evidence>
<accession>A0ABS8TAU1</accession>
<sequence>RQLVRLFQGKQIGSFQYPGQQAILLDDGSSTGPSPYLKFFTNSLESFYGWVDGLSTRTTVHGLDRATFPVKWPSLRGSSTVHRMGLRLKNGQLNEP</sequence>
<organism evidence="1 2">
    <name type="scientific">Datura stramonium</name>
    <name type="common">Jimsonweed</name>
    <name type="synonym">Common thornapple</name>
    <dbReference type="NCBI Taxonomy" id="4076"/>
    <lineage>
        <taxon>Eukaryota</taxon>
        <taxon>Viridiplantae</taxon>
        <taxon>Streptophyta</taxon>
        <taxon>Embryophyta</taxon>
        <taxon>Tracheophyta</taxon>
        <taxon>Spermatophyta</taxon>
        <taxon>Magnoliopsida</taxon>
        <taxon>eudicotyledons</taxon>
        <taxon>Gunneridae</taxon>
        <taxon>Pentapetalae</taxon>
        <taxon>asterids</taxon>
        <taxon>lamiids</taxon>
        <taxon>Solanales</taxon>
        <taxon>Solanaceae</taxon>
        <taxon>Solanoideae</taxon>
        <taxon>Datureae</taxon>
        <taxon>Datura</taxon>
    </lineage>
</organism>